<dbReference type="Pfam" id="PF03556">
    <property type="entry name" value="Cullin_binding"/>
    <property type="match status" value="1"/>
</dbReference>
<feature type="region of interest" description="Disordered" evidence="2">
    <location>
        <begin position="80"/>
        <end position="106"/>
    </location>
</feature>
<gene>
    <name evidence="4" type="ORF">BV898_04045</name>
</gene>
<comment type="caution">
    <text evidence="4">The sequence shown here is derived from an EMBL/GenBank/DDBJ whole genome shotgun (WGS) entry which is preliminary data.</text>
</comment>
<dbReference type="GO" id="GO:0045116">
    <property type="term" value="P:protein neddylation"/>
    <property type="evidence" value="ECO:0007669"/>
    <property type="project" value="TreeGrafter"/>
</dbReference>
<name>A0A1W0X3X9_HYPEX</name>
<dbReference type="InterPro" id="IPR005176">
    <property type="entry name" value="PONY_dom"/>
</dbReference>
<dbReference type="GO" id="GO:0097602">
    <property type="term" value="F:cullin family protein binding"/>
    <property type="evidence" value="ECO:0007669"/>
    <property type="project" value="TreeGrafter"/>
</dbReference>
<dbReference type="EMBL" id="MTYJ01000019">
    <property type="protein sequence ID" value="OQV22196.1"/>
    <property type="molecule type" value="Genomic_DNA"/>
</dbReference>
<accession>A0A1W0X3X9</accession>
<keyword evidence="5" id="KW-1185">Reference proteome</keyword>
<dbReference type="Gene3D" id="1.10.238.10">
    <property type="entry name" value="EF-hand"/>
    <property type="match status" value="1"/>
</dbReference>
<dbReference type="GO" id="GO:0000151">
    <property type="term" value="C:ubiquitin ligase complex"/>
    <property type="evidence" value="ECO:0007669"/>
    <property type="project" value="TreeGrafter"/>
</dbReference>
<proteinExistence type="predicted"/>
<comment type="function">
    <text evidence="1">Neddylation of cullins play an essential role in the regulation of SCF-type complexes activity.</text>
</comment>
<dbReference type="InterPro" id="IPR014764">
    <property type="entry name" value="DCN-prot"/>
</dbReference>
<feature type="domain" description="DCUN1" evidence="3">
    <location>
        <begin position="125"/>
        <end position="317"/>
    </location>
</feature>
<dbReference type="PROSITE" id="PS51229">
    <property type="entry name" value="DCUN1"/>
    <property type="match status" value="1"/>
</dbReference>
<sequence length="335" mass="37097">MRPLSLTVTLVLGVGSVRREKKQKERGRSDRFIFDFRSAAVAMARTNKKVTGAKSATTVVPTKRSRDIYTNPDNVVYIDVDEDTENPQTKRAKKSAGGRRPEKAKPVEEAFTAARCLSWFQSYATAPAAKTPRGEKSKASSNDSILDAEGMEKFYASVGIDPSDILALILSQRLGVSSMEATISQAQWMALMTSLSCDSDTKLRKQLPSFLKEYQSRAKLLRLCEYVFGLAKKPEEKAIAKEVAVELFSMMMKTTWPAYPTFCKFLQQSEVRGVTLDTFCGLCDVANKYPTVDILLKSYDSTSAFPSLADDFVAWLVTEVTSGEVTTGDVDESME</sequence>
<dbReference type="OrthoDB" id="286637at2759"/>
<protein>
    <recommendedName>
        <fullName evidence="1">Defective in cullin neddylation protein</fullName>
    </recommendedName>
</protein>
<evidence type="ECO:0000313" key="5">
    <source>
        <dbReference type="Proteomes" id="UP000192578"/>
    </source>
</evidence>
<evidence type="ECO:0000313" key="4">
    <source>
        <dbReference type="EMBL" id="OQV22196.1"/>
    </source>
</evidence>
<evidence type="ECO:0000256" key="1">
    <source>
        <dbReference type="RuleBase" id="RU410713"/>
    </source>
</evidence>
<dbReference type="PANTHER" id="PTHR12281">
    <property type="entry name" value="RP42 RELATED"/>
    <property type="match status" value="1"/>
</dbReference>
<dbReference type="InterPro" id="IPR042460">
    <property type="entry name" value="DCN1-like_PONY"/>
</dbReference>
<evidence type="ECO:0000259" key="3">
    <source>
        <dbReference type="PROSITE" id="PS51229"/>
    </source>
</evidence>
<dbReference type="Proteomes" id="UP000192578">
    <property type="component" value="Unassembled WGS sequence"/>
</dbReference>
<dbReference type="GO" id="GO:0032182">
    <property type="term" value="F:ubiquitin-like protein binding"/>
    <property type="evidence" value="ECO:0007669"/>
    <property type="project" value="TreeGrafter"/>
</dbReference>
<dbReference type="Gene3D" id="1.10.238.200">
    <property type="entry name" value="Cullin, PONY binding domain"/>
    <property type="match status" value="1"/>
</dbReference>
<reference evidence="5" key="1">
    <citation type="submission" date="2017-01" db="EMBL/GenBank/DDBJ databases">
        <title>Comparative genomics of anhydrobiosis in the tardigrade Hypsibius dujardini.</title>
        <authorList>
            <person name="Yoshida Y."/>
            <person name="Koutsovoulos G."/>
            <person name="Laetsch D."/>
            <person name="Stevens L."/>
            <person name="Kumar S."/>
            <person name="Horikawa D."/>
            <person name="Ishino K."/>
            <person name="Komine S."/>
            <person name="Tomita M."/>
            <person name="Blaxter M."/>
            <person name="Arakawa K."/>
        </authorList>
    </citation>
    <scope>NUCLEOTIDE SEQUENCE [LARGE SCALE GENOMIC DNA]</scope>
    <source>
        <strain evidence="5">Z151</strain>
    </source>
</reference>
<dbReference type="AlphaFoldDB" id="A0A1W0X3X9"/>
<organism evidence="4 5">
    <name type="scientific">Hypsibius exemplaris</name>
    <name type="common">Freshwater tardigrade</name>
    <dbReference type="NCBI Taxonomy" id="2072580"/>
    <lineage>
        <taxon>Eukaryota</taxon>
        <taxon>Metazoa</taxon>
        <taxon>Ecdysozoa</taxon>
        <taxon>Tardigrada</taxon>
        <taxon>Eutardigrada</taxon>
        <taxon>Parachela</taxon>
        <taxon>Hypsibioidea</taxon>
        <taxon>Hypsibiidae</taxon>
        <taxon>Hypsibius</taxon>
    </lineage>
</organism>
<evidence type="ECO:0000256" key="2">
    <source>
        <dbReference type="SAM" id="MobiDB-lite"/>
    </source>
</evidence>
<dbReference type="GO" id="GO:0031624">
    <property type="term" value="F:ubiquitin conjugating enzyme binding"/>
    <property type="evidence" value="ECO:0007669"/>
    <property type="project" value="TreeGrafter"/>
</dbReference>